<dbReference type="AlphaFoldDB" id="A0A415E794"/>
<dbReference type="RefSeq" id="WP_067540273.1">
    <property type="nucleotide sequence ID" value="NZ_AP025567.1"/>
</dbReference>
<sequence length="77" mass="8947">MKTLREKEIRILARRLNQIYDLQIAKTLSRAAQIEMYKELLLVYSNYFGLNLDSHDISCFLAENLPKVDRFSADPAA</sequence>
<protein>
    <submittedName>
        <fullName evidence="1">Uncharacterized protein</fullName>
    </submittedName>
</protein>
<evidence type="ECO:0000313" key="2">
    <source>
        <dbReference type="Proteomes" id="UP000284841"/>
    </source>
</evidence>
<keyword evidence="2" id="KW-1185">Reference proteome</keyword>
<accession>A0A415E794</accession>
<organism evidence="1 2">
    <name type="scientific">Emergencia timonensis</name>
    <dbReference type="NCBI Taxonomy" id="1776384"/>
    <lineage>
        <taxon>Bacteria</taxon>
        <taxon>Bacillati</taxon>
        <taxon>Bacillota</taxon>
        <taxon>Clostridia</taxon>
        <taxon>Peptostreptococcales</taxon>
        <taxon>Anaerovoracaceae</taxon>
        <taxon>Emergencia</taxon>
    </lineage>
</organism>
<name>A0A415E794_9FIRM</name>
<reference evidence="1 2" key="1">
    <citation type="submission" date="2018-08" db="EMBL/GenBank/DDBJ databases">
        <title>A genome reference for cultivated species of the human gut microbiota.</title>
        <authorList>
            <person name="Zou Y."/>
            <person name="Xue W."/>
            <person name="Luo G."/>
        </authorList>
    </citation>
    <scope>NUCLEOTIDE SEQUENCE [LARGE SCALE GENOMIC DNA]</scope>
    <source>
        <strain evidence="1 2">AM07-24</strain>
    </source>
</reference>
<comment type="caution">
    <text evidence="1">The sequence shown here is derived from an EMBL/GenBank/DDBJ whole genome shotgun (WGS) entry which is preliminary data.</text>
</comment>
<proteinExistence type="predicted"/>
<dbReference type="Proteomes" id="UP000284841">
    <property type="component" value="Unassembled WGS sequence"/>
</dbReference>
<dbReference type="OrthoDB" id="9882052at2"/>
<dbReference type="GeneID" id="83005319"/>
<dbReference type="EMBL" id="QRMS01000001">
    <property type="protein sequence ID" value="RHJ89662.1"/>
    <property type="molecule type" value="Genomic_DNA"/>
</dbReference>
<gene>
    <name evidence="1" type="ORF">DW099_03570</name>
</gene>
<evidence type="ECO:0000313" key="1">
    <source>
        <dbReference type="EMBL" id="RHJ89662.1"/>
    </source>
</evidence>